<reference evidence="2" key="1">
    <citation type="submission" date="2013-04" db="EMBL/GenBank/DDBJ databases">
        <title>Comparative Genomics of Relapsing Fever Spirochetes.</title>
        <authorList>
            <person name="Schwan T.G."/>
            <person name="Raffel S.J."/>
            <person name="Porcella S.F."/>
            <person name="Martens C.A."/>
            <person name="Bruno D.P."/>
            <person name="Rickefs S.M."/>
            <person name="Barbian K.B."/>
        </authorList>
    </citation>
    <scope>NUCLEOTIDE SEQUENCE</scope>
    <source>
        <strain evidence="2">BA2</strain>
        <plasmid evidence="2">unnamed</plasmid>
    </source>
</reference>
<evidence type="ECO:0000313" key="2">
    <source>
        <dbReference type="EMBL" id="AHH09045.1"/>
    </source>
</evidence>
<dbReference type="EMBL" id="CP005840">
    <property type="protein sequence ID" value="AHH09045.1"/>
    <property type="molecule type" value="Genomic_DNA"/>
</dbReference>
<dbReference type="AlphaFoldDB" id="W5SQ62"/>
<protein>
    <submittedName>
        <fullName evidence="2">Uncharacterized protein</fullName>
    </submittedName>
</protein>
<keyword evidence="2" id="KW-0614">Plasmid</keyword>
<feature type="compositionally biased region" description="Basic and acidic residues" evidence="1">
    <location>
        <begin position="1"/>
        <end position="10"/>
    </location>
</feature>
<gene>
    <name evidence="2" type="ORF">BAN_0900038</name>
</gene>
<feature type="compositionally biased region" description="Basic residues" evidence="1">
    <location>
        <begin position="42"/>
        <end position="57"/>
    </location>
</feature>
<name>W5SQ62_BORAN</name>
<sequence length="57" mass="7043">MKQKIRETKQNAKNKQQTSKLKKEINKRNTKKARLIIENKKIQRNKKNKRIKRQQEK</sequence>
<evidence type="ECO:0000256" key="1">
    <source>
        <dbReference type="SAM" id="MobiDB-lite"/>
    </source>
</evidence>
<proteinExistence type="predicted"/>
<accession>W5SQ62</accession>
<organism evidence="2">
    <name type="scientific">Borrelia anserina BA2</name>
    <dbReference type="NCBI Taxonomy" id="1313293"/>
    <lineage>
        <taxon>Bacteria</taxon>
        <taxon>Pseudomonadati</taxon>
        <taxon>Spirochaetota</taxon>
        <taxon>Spirochaetia</taxon>
        <taxon>Spirochaetales</taxon>
        <taxon>Borreliaceae</taxon>
        <taxon>Borrelia</taxon>
    </lineage>
</organism>
<dbReference type="HOGENOM" id="CLU_2987541_0_0_12"/>
<feature type="region of interest" description="Disordered" evidence="1">
    <location>
        <begin position="1"/>
        <end position="57"/>
    </location>
</feature>
<geneLocation type="plasmid" evidence="2">
    <name>unnamed</name>
</geneLocation>